<dbReference type="GO" id="GO:0000981">
    <property type="term" value="F:DNA-binding transcription factor activity, RNA polymerase II-specific"/>
    <property type="evidence" value="ECO:0007669"/>
    <property type="project" value="InterPro"/>
</dbReference>
<feature type="region of interest" description="Disordered" evidence="6">
    <location>
        <begin position="87"/>
        <end position="110"/>
    </location>
</feature>
<name>A0A0D2B7E8_9EURO</name>
<evidence type="ECO:0000256" key="2">
    <source>
        <dbReference type="ARBA" id="ARBA00023015"/>
    </source>
</evidence>
<dbReference type="PROSITE" id="PS00463">
    <property type="entry name" value="ZN2_CY6_FUNGAL_1"/>
    <property type="match status" value="1"/>
</dbReference>
<dbReference type="Pfam" id="PF04082">
    <property type="entry name" value="Fungal_trans"/>
    <property type="match status" value="1"/>
</dbReference>
<dbReference type="Gene3D" id="4.10.240.10">
    <property type="entry name" value="Zn(2)-C6 fungal-type DNA-binding domain"/>
    <property type="match status" value="1"/>
</dbReference>
<dbReference type="VEuPathDB" id="FungiDB:PV06_00779"/>
<dbReference type="STRING" id="215243.A0A0D2B7E8"/>
<dbReference type="CDD" id="cd00067">
    <property type="entry name" value="GAL4"/>
    <property type="match status" value="1"/>
</dbReference>
<dbReference type="InterPro" id="IPR050987">
    <property type="entry name" value="AtrR-like"/>
</dbReference>
<keyword evidence="1" id="KW-0479">Metal-binding</keyword>
<protein>
    <recommendedName>
        <fullName evidence="7">Zn(2)-C6 fungal-type domain-containing protein</fullName>
    </recommendedName>
</protein>
<feature type="compositionally biased region" description="Polar residues" evidence="6">
    <location>
        <begin position="87"/>
        <end position="106"/>
    </location>
</feature>
<evidence type="ECO:0000313" key="9">
    <source>
        <dbReference type="Proteomes" id="UP000053342"/>
    </source>
</evidence>
<dbReference type="AlphaFoldDB" id="A0A0D2B7E8"/>
<dbReference type="Pfam" id="PF00172">
    <property type="entry name" value="Zn_clus"/>
    <property type="match status" value="1"/>
</dbReference>
<accession>A0A0D2B7E8</accession>
<keyword evidence="3" id="KW-0238">DNA-binding</keyword>
<evidence type="ECO:0000256" key="4">
    <source>
        <dbReference type="ARBA" id="ARBA00023163"/>
    </source>
</evidence>
<dbReference type="GO" id="GO:0008270">
    <property type="term" value="F:zinc ion binding"/>
    <property type="evidence" value="ECO:0007669"/>
    <property type="project" value="InterPro"/>
</dbReference>
<keyword evidence="2" id="KW-0805">Transcription regulation</keyword>
<dbReference type="RefSeq" id="XP_016268377.1">
    <property type="nucleotide sequence ID" value="XM_016401324.1"/>
</dbReference>
<dbReference type="InterPro" id="IPR036864">
    <property type="entry name" value="Zn2-C6_fun-type_DNA-bd_sf"/>
</dbReference>
<evidence type="ECO:0000256" key="6">
    <source>
        <dbReference type="SAM" id="MobiDB-lite"/>
    </source>
</evidence>
<evidence type="ECO:0000256" key="5">
    <source>
        <dbReference type="ARBA" id="ARBA00023242"/>
    </source>
</evidence>
<dbReference type="OrthoDB" id="103819at2759"/>
<dbReference type="GeneID" id="27352853"/>
<evidence type="ECO:0000259" key="7">
    <source>
        <dbReference type="PROSITE" id="PS50048"/>
    </source>
</evidence>
<keyword evidence="4" id="KW-0804">Transcription</keyword>
<reference evidence="8 9" key="1">
    <citation type="submission" date="2015-01" db="EMBL/GenBank/DDBJ databases">
        <title>The Genome Sequence of Exophiala oligosperma CBS72588.</title>
        <authorList>
            <consortium name="The Broad Institute Genomics Platform"/>
            <person name="Cuomo C."/>
            <person name="de Hoog S."/>
            <person name="Gorbushina A."/>
            <person name="Stielow B."/>
            <person name="Teixiera M."/>
            <person name="Abouelleil A."/>
            <person name="Chapman S.B."/>
            <person name="Priest M."/>
            <person name="Young S.K."/>
            <person name="Wortman J."/>
            <person name="Nusbaum C."/>
            <person name="Birren B."/>
        </authorList>
    </citation>
    <scope>NUCLEOTIDE SEQUENCE [LARGE SCALE GENOMIC DNA]</scope>
    <source>
        <strain evidence="8 9">CBS 72588</strain>
    </source>
</reference>
<dbReference type="Proteomes" id="UP000053342">
    <property type="component" value="Unassembled WGS sequence"/>
</dbReference>
<feature type="compositionally biased region" description="Polar residues" evidence="6">
    <location>
        <begin position="613"/>
        <end position="624"/>
    </location>
</feature>
<feature type="domain" description="Zn(2)-C6 fungal-type" evidence="7">
    <location>
        <begin position="19"/>
        <end position="48"/>
    </location>
</feature>
<proteinExistence type="predicted"/>
<sequence>MADASQSDGDGNTFKIVPACDTCRARKIRCDRKTPCSSCQSSGTSCRTSKRKPEKRQRVLISGRYEREIENVNDRLARLERLLQASNSRQTRLQPSPQSYTETLSTPRDHPAIEREPDFAGDSSFVAHSKDATQAFERSLNLNVGGDVAAAVATLRTFLNNDGTSGADGSGATFVQKPLQEAVLYPELAKLELPSMQVVLRLLRHAKTHPYRIFYEYPLLEADRLSELCQRIYFPTDDYTIATFITVHVSLYFLCDQMPEDTVNALNLSTDELQQMANTCANNAETAMRSMRLFMEASYETIEALLLAAMMALGQSRLSLAWTLVTTASRMLQDAGYHRLPSYSVAPEATKKRILFWLIYSFDRSMALNLGRSTNIQDCDITVEPPRVPEELNGPFGLLYVGWIHLGELQGQIYEQLYCARAQKQPPEVKGNRARALARRLSEMEALFKIEFQGHPFAESGSENLHSTRIVLAALLTLIYRMIPPDPLPSGRQHHPLKFHDLAIESAREAVIMHNDAWNMLRHRQRQEWHLFVLWTVQWSPFVPYIVLFGNAIADRNVEDLQLLKEVVDGLESVADMSPGVGKLHRACQTFYQIASIYLAQARADNNGTQVRDFFDSSTPSRQTVPHHAQAPAQTSISSLDATLSELPLFQQDWDDILEGWHLRTDGGDSGDISTFFGQYLGSGAATLGGPSTDPYS</sequence>
<gene>
    <name evidence="8" type="ORF">PV06_00779</name>
</gene>
<dbReference type="PANTHER" id="PTHR46910:SF5">
    <property type="entry name" value="ZN(II)2CYS6 TRANSCRIPTION FACTOR (EUROFUNG)"/>
    <property type="match status" value="1"/>
</dbReference>
<dbReference type="SMART" id="SM00906">
    <property type="entry name" value="Fungal_trans"/>
    <property type="match status" value="1"/>
</dbReference>
<dbReference type="PANTHER" id="PTHR46910">
    <property type="entry name" value="TRANSCRIPTION FACTOR PDR1"/>
    <property type="match status" value="1"/>
</dbReference>
<dbReference type="GO" id="GO:0003677">
    <property type="term" value="F:DNA binding"/>
    <property type="evidence" value="ECO:0007669"/>
    <property type="project" value="UniProtKB-KW"/>
</dbReference>
<dbReference type="SMART" id="SM00066">
    <property type="entry name" value="GAL4"/>
    <property type="match status" value="1"/>
</dbReference>
<feature type="region of interest" description="Disordered" evidence="6">
    <location>
        <begin position="613"/>
        <end position="633"/>
    </location>
</feature>
<keyword evidence="5" id="KW-0539">Nucleus</keyword>
<dbReference type="SUPFAM" id="SSF57701">
    <property type="entry name" value="Zn2/Cys6 DNA-binding domain"/>
    <property type="match status" value="1"/>
</dbReference>
<dbReference type="HOGENOM" id="CLU_009377_3_1_1"/>
<dbReference type="PROSITE" id="PS50048">
    <property type="entry name" value="ZN2_CY6_FUNGAL_2"/>
    <property type="match status" value="1"/>
</dbReference>
<dbReference type="InterPro" id="IPR007219">
    <property type="entry name" value="XnlR_reg_dom"/>
</dbReference>
<evidence type="ECO:0000256" key="3">
    <source>
        <dbReference type="ARBA" id="ARBA00023125"/>
    </source>
</evidence>
<evidence type="ECO:0000313" key="8">
    <source>
        <dbReference type="EMBL" id="KIW48161.1"/>
    </source>
</evidence>
<dbReference type="GO" id="GO:0006351">
    <property type="term" value="P:DNA-templated transcription"/>
    <property type="evidence" value="ECO:0007669"/>
    <property type="project" value="InterPro"/>
</dbReference>
<organism evidence="8 9">
    <name type="scientific">Exophiala oligosperma</name>
    <dbReference type="NCBI Taxonomy" id="215243"/>
    <lineage>
        <taxon>Eukaryota</taxon>
        <taxon>Fungi</taxon>
        <taxon>Dikarya</taxon>
        <taxon>Ascomycota</taxon>
        <taxon>Pezizomycotina</taxon>
        <taxon>Eurotiomycetes</taxon>
        <taxon>Chaetothyriomycetidae</taxon>
        <taxon>Chaetothyriales</taxon>
        <taxon>Herpotrichiellaceae</taxon>
        <taxon>Exophiala</taxon>
    </lineage>
</organism>
<keyword evidence="9" id="KW-1185">Reference proteome</keyword>
<dbReference type="CDD" id="cd12148">
    <property type="entry name" value="fungal_TF_MHR"/>
    <property type="match status" value="1"/>
</dbReference>
<evidence type="ECO:0000256" key="1">
    <source>
        <dbReference type="ARBA" id="ARBA00022723"/>
    </source>
</evidence>
<dbReference type="EMBL" id="KN847332">
    <property type="protein sequence ID" value="KIW48161.1"/>
    <property type="molecule type" value="Genomic_DNA"/>
</dbReference>
<dbReference type="InterPro" id="IPR001138">
    <property type="entry name" value="Zn2Cys6_DnaBD"/>
</dbReference>